<accession>H0HY28</accession>
<reference evidence="2 3" key="1">
    <citation type="journal article" date="2012" name="J. Bacteriol.">
        <title>Draft Genome Sequence of Mesorhizobium alhagi CCNWXJ12-2T, a Novel Salt-Resistant Species Isolated from the Desert of Northwestern China.</title>
        <authorList>
            <person name="Zhou M."/>
            <person name="Chen W."/>
            <person name="Chen H."/>
            <person name="Wei G."/>
        </authorList>
    </citation>
    <scope>NUCLEOTIDE SEQUENCE [LARGE SCALE GENOMIC DNA]</scope>
    <source>
        <strain evidence="2 3">CCNWXJ12-2</strain>
    </source>
</reference>
<protein>
    <submittedName>
        <fullName evidence="2">Conjugal transfer protein TrbL</fullName>
    </submittedName>
</protein>
<sequence>MGGTGVIDRFLEVFTRYIDSGFGLLSGEVAFIATTLIVIDVTLAALFWSWG</sequence>
<feature type="transmembrane region" description="Helical" evidence="1">
    <location>
        <begin position="29"/>
        <end position="50"/>
    </location>
</feature>
<feature type="non-terminal residue" evidence="2">
    <location>
        <position position="51"/>
    </location>
</feature>
<dbReference type="EMBL" id="AHAM01000215">
    <property type="protein sequence ID" value="EHK54310.1"/>
    <property type="molecule type" value="Genomic_DNA"/>
</dbReference>
<name>H0HY28_9HYPH</name>
<keyword evidence="1" id="KW-0472">Membrane</keyword>
<keyword evidence="3" id="KW-1185">Reference proteome</keyword>
<gene>
    <name evidence="2" type="ORF">MAXJ12_25533</name>
</gene>
<dbReference type="Proteomes" id="UP000003250">
    <property type="component" value="Unassembled WGS sequence"/>
</dbReference>
<evidence type="ECO:0000256" key="1">
    <source>
        <dbReference type="SAM" id="Phobius"/>
    </source>
</evidence>
<keyword evidence="1" id="KW-1133">Transmembrane helix</keyword>
<organism evidence="2 3">
    <name type="scientific">Mesorhizobium alhagi CCNWXJ12-2</name>
    <dbReference type="NCBI Taxonomy" id="1107882"/>
    <lineage>
        <taxon>Bacteria</taxon>
        <taxon>Pseudomonadati</taxon>
        <taxon>Pseudomonadota</taxon>
        <taxon>Alphaproteobacteria</taxon>
        <taxon>Hyphomicrobiales</taxon>
        <taxon>Phyllobacteriaceae</taxon>
        <taxon>Allomesorhizobium</taxon>
    </lineage>
</organism>
<evidence type="ECO:0000313" key="2">
    <source>
        <dbReference type="EMBL" id="EHK54310.1"/>
    </source>
</evidence>
<keyword evidence="1" id="KW-0812">Transmembrane</keyword>
<evidence type="ECO:0000313" key="3">
    <source>
        <dbReference type="Proteomes" id="UP000003250"/>
    </source>
</evidence>
<dbReference type="AlphaFoldDB" id="H0HY28"/>
<proteinExistence type="predicted"/>